<dbReference type="RefSeq" id="XP_003673638.1">
    <property type="nucleotide sequence ID" value="XM_003673590.1"/>
</dbReference>
<dbReference type="GO" id="GO:0006656">
    <property type="term" value="P:phosphatidylcholine biosynthetic process"/>
    <property type="evidence" value="ECO:0007669"/>
    <property type="project" value="EnsemblFungi"/>
</dbReference>
<feature type="region of interest" description="Disordered" evidence="12">
    <location>
        <begin position="1107"/>
        <end position="1126"/>
    </location>
</feature>
<dbReference type="PANTHER" id="PTHR10067">
    <property type="entry name" value="PHOSPHATIDYLSERINE DECARBOXYLASE"/>
    <property type="match status" value="1"/>
</dbReference>
<dbReference type="PANTHER" id="PTHR10067:SF17">
    <property type="entry name" value="PHOSPHATIDYLSERINE DECARBOXYLASE PROENZYME 2"/>
    <property type="match status" value="1"/>
</dbReference>
<comment type="PTM">
    <text evidence="11">Is synthesized initially as an inactive proenzyme. Formation of the active enzyme involves a self-maturation process in which the active site pyruvoyl group is generated from an internal serine residue via an autocatalytic post-translational modification. Two non-identical subunits are generated from the proenzyme in this reaction, and the pyruvate is formed at the N-terminus of the alpha chain, which is derived from the carboxyl end of the proenzyme. The autoendoproteolytic cleavage occurs by a canonical serine protease mechanism, in which the side chain hydroxyl group of the serine supplies its oxygen atom to form the C-terminus of the beta chain, while the remainder of the serine residue undergoes an oxidative deamination to produce ammonia and the pyruvoyl prosthetic group on the alpha chain. During this reaction, the Ser that is part of the protease active site of the proenzyme becomes the pyruvoyl prosthetic group, which constitutes an essential element of the active site of the mature decarboxylase.</text>
</comment>
<dbReference type="HAMAP" id="MF_00663">
    <property type="entry name" value="PS_decarb_PSD_B_type2"/>
    <property type="match status" value="1"/>
</dbReference>
<dbReference type="NCBIfam" id="TIGR00163">
    <property type="entry name" value="PS_decarb"/>
    <property type="match status" value="1"/>
</dbReference>
<keyword evidence="3 11" id="KW-0210">Decarboxylase</keyword>
<organism evidence="14 15">
    <name type="scientific">Naumovozyma castellii</name>
    <name type="common">Yeast</name>
    <name type="synonym">Saccharomyces castellii</name>
    <dbReference type="NCBI Taxonomy" id="27288"/>
    <lineage>
        <taxon>Eukaryota</taxon>
        <taxon>Fungi</taxon>
        <taxon>Dikarya</taxon>
        <taxon>Ascomycota</taxon>
        <taxon>Saccharomycotina</taxon>
        <taxon>Saccharomycetes</taxon>
        <taxon>Saccharomycetales</taxon>
        <taxon>Saccharomycetaceae</taxon>
        <taxon>Naumovozyma</taxon>
    </lineage>
</organism>
<dbReference type="KEGG" id="ncs:NCAS_0A06990"/>
<dbReference type="SMART" id="SM00239">
    <property type="entry name" value="C2"/>
    <property type="match status" value="2"/>
</dbReference>
<dbReference type="GO" id="GO:0006646">
    <property type="term" value="P:phosphatidylethanolamine biosynthetic process"/>
    <property type="evidence" value="ECO:0007669"/>
    <property type="project" value="UniProtKB-UniRule"/>
</dbReference>
<comment type="cofactor">
    <cofactor evidence="11">
        <name>pyruvate</name>
        <dbReference type="ChEBI" id="CHEBI:15361"/>
    </cofactor>
    <text evidence="11">Binds 1 pyruvoyl group covalently per subunit.</text>
</comment>
<feature type="chain" id="PRO_5023485399" description="Phosphatidylserine decarboxylase 2 beta chain" evidence="11">
    <location>
        <begin position="1"/>
        <end position="1014"/>
    </location>
</feature>
<feature type="active site" description="Charge relay system; for autoendoproteolytic cleavage activity" evidence="11">
    <location>
        <position position="928"/>
    </location>
</feature>
<evidence type="ECO:0000256" key="9">
    <source>
        <dbReference type="ARBA" id="ARBA00023264"/>
    </source>
</evidence>
<dbReference type="InterPro" id="IPR033177">
    <property type="entry name" value="PSD-B"/>
</dbReference>
<dbReference type="InterPro" id="IPR033179">
    <property type="entry name" value="PSD_type2_pro"/>
</dbReference>
<dbReference type="OMA" id="KTSWRKH"/>
<evidence type="ECO:0000256" key="7">
    <source>
        <dbReference type="ARBA" id="ARBA00023209"/>
    </source>
</evidence>
<keyword evidence="6 11" id="KW-0865">Zymogen</keyword>
<feature type="domain" description="C2" evidence="13">
    <location>
        <begin position="447"/>
        <end position="571"/>
    </location>
</feature>
<proteinExistence type="inferred from homology"/>
<dbReference type="SUPFAM" id="SSF49562">
    <property type="entry name" value="C2 domain (Calcium/lipid-binding domain, CaLB)"/>
    <property type="match status" value="2"/>
</dbReference>
<comment type="subcellular location">
    <subcellularLocation>
        <location evidence="11">Golgi apparatus membrane</location>
        <topology evidence="11">Peripheral membrane protein</topology>
        <orientation evidence="11">Cytoplasmic side</orientation>
    </subcellularLocation>
    <subcellularLocation>
        <location evidence="11">Endosome membrane</location>
        <topology evidence="11">Peripheral membrane protein</topology>
        <orientation evidence="11">Cytoplasmic side</orientation>
    </subcellularLocation>
</comment>
<comment type="function">
    <text evidence="11">Catalyzes the formation of phosphatidylethanolamine (PtdEtn) from phosphatidylserine (PtdSer). Plays a central role in phospholipid metabolism and in the interorganelle trafficking of phosphatidylserine.</text>
</comment>
<feature type="site" description="Cleavage (non-hydrolytic); by autocatalysis" evidence="11">
    <location>
        <begin position="1014"/>
        <end position="1015"/>
    </location>
</feature>
<evidence type="ECO:0000256" key="11">
    <source>
        <dbReference type="HAMAP-Rule" id="MF_03209"/>
    </source>
</evidence>
<keyword evidence="10 11" id="KW-0670">Pyruvate</keyword>
<dbReference type="InterPro" id="IPR003817">
    <property type="entry name" value="PS_Dcarbxylase"/>
</dbReference>
<feature type="compositionally biased region" description="Low complexity" evidence="12">
    <location>
        <begin position="292"/>
        <end position="303"/>
    </location>
</feature>
<dbReference type="HOGENOM" id="CLU_002661_1_0_1"/>
<feature type="modified residue" description="Pyruvic acid (Ser); by autocatalysis" evidence="11">
    <location>
        <position position="1015"/>
    </location>
</feature>
<comment type="pathway">
    <text evidence="11">Phospholipid metabolism; phosphatidylethanolamine biosynthesis; phosphatidylethanolamine from CDP-diacylglycerol: step 2/2.</text>
</comment>
<dbReference type="GO" id="GO:0010008">
    <property type="term" value="C:endosome membrane"/>
    <property type="evidence" value="ECO:0007669"/>
    <property type="project" value="UniProtKB-SubCell"/>
</dbReference>
<keyword evidence="11" id="KW-0967">Endosome</keyword>
<dbReference type="eggNOG" id="KOG2419">
    <property type="taxonomic scope" value="Eukaryota"/>
</dbReference>
<feature type="region of interest" description="Disordered" evidence="12">
    <location>
        <begin position="284"/>
        <end position="303"/>
    </location>
</feature>
<evidence type="ECO:0000256" key="4">
    <source>
        <dbReference type="ARBA" id="ARBA00023098"/>
    </source>
</evidence>
<accession>G0V709</accession>
<dbReference type="Pfam" id="PF00168">
    <property type="entry name" value="C2"/>
    <property type="match status" value="2"/>
</dbReference>
<evidence type="ECO:0000256" key="1">
    <source>
        <dbReference type="ARBA" id="ARBA00005189"/>
    </source>
</evidence>
<comment type="catalytic activity">
    <reaction evidence="11">
        <text>a 1,2-diacyl-sn-glycero-3-phospho-L-serine + H(+) = a 1,2-diacyl-sn-glycero-3-phosphoethanolamine + CO2</text>
        <dbReference type="Rhea" id="RHEA:20828"/>
        <dbReference type="ChEBI" id="CHEBI:15378"/>
        <dbReference type="ChEBI" id="CHEBI:16526"/>
        <dbReference type="ChEBI" id="CHEBI:57262"/>
        <dbReference type="ChEBI" id="CHEBI:64612"/>
        <dbReference type="EC" id="4.1.1.65"/>
    </reaction>
</comment>
<dbReference type="FunCoup" id="G0V709">
    <property type="interactions" value="193"/>
</dbReference>
<evidence type="ECO:0000256" key="2">
    <source>
        <dbReference type="ARBA" id="ARBA00022516"/>
    </source>
</evidence>
<dbReference type="OrthoDB" id="67700at2759"/>
<comment type="domain">
    <text evidence="11">The C2 domains have an essential, but non-catalytic function. They may facilitate interaction with PstB2 and are required for lipid transport function.</text>
</comment>
<feature type="compositionally biased region" description="Low complexity" evidence="12">
    <location>
        <begin position="134"/>
        <end position="149"/>
    </location>
</feature>
<protein>
    <recommendedName>
        <fullName evidence="11">Phosphatidylserine decarboxylase proenzyme 2</fullName>
        <ecNumber evidence="11">4.1.1.65</ecNumber>
    </recommendedName>
    <component>
        <recommendedName>
            <fullName evidence="11">Phosphatidylserine decarboxylase 2 beta chain</fullName>
        </recommendedName>
    </component>
    <component>
        <recommendedName>
            <fullName evidence="11">Phosphatidylserine decarboxylase 2 alpha chain</fullName>
        </recommendedName>
    </component>
</protein>
<dbReference type="GeneID" id="96900736"/>
<evidence type="ECO:0000256" key="6">
    <source>
        <dbReference type="ARBA" id="ARBA00023145"/>
    </source>
</evidence>
<name>G0V709_NAUCA</name>
<reference evidence="14 15" key="1">
    <citation type="journal article" date="2011" name="Proc. Natl. Acad. Sci. U.S.A.">
        <title>Evolutionary erosion of yeast sex chromosomes by mating-type switching accidents.</title>
        <authorList>
            <person name="Gordon J.L."/>
            <person name="Armisen D."/>
            <person name="Proux-Wera E."/>
            <person name="Oheigeartaigh S.S."/>
            <person name="Byrne K.P."/>
            <person name="Wolfe K.H."/>
        </authorList>
    </citation>
    <scope>NUCLEOTIDE SEQUENCE [LARGE SCALE GENOMIC DNA]</scope>
    <source>
        <strain evidence="15">ATCC 76901 / BCRC 22586 / CBS 4309 / NBRC 1992 / NRRL Y-12630</strain>
    </source>
</reference>
<evidence type="ECO:0000313" key="14">
    <source>
        <dbReference type="EMBL" id="CCC67257.1"/>
    </source>
</evidence>
<keyword evidence="8 11" id="KW-0456">Lyase</keyword>
<evidence type="ECO:0000259" key="13">
    <source>
        <dbReference type="PROSITE" id="PS50004"/>
    </source>
</evidence>
<evidence type="ECO:0000256" key="3">
    <source>
        <dbReference type="ARBA" id="ARBA00022793"/>
    </source>
</evidence>
<evidence type="ECO:0000256" key="8">
    <source>
        <dbReference type="ARBA" id="ARBA00023239"/>
    </source>
</evidence>
<keyword evidence="4 11" id="KW-0443">Lipid metabolism</keyword>
<keyword evidence="5 11" id="KW-0472">Membrane</keyword>
<comment type="pathway">
    <text evidence="1">Lipid metabolism.</text>
</comment>
<dbReference type="Gene3D" id="2.60.40.150">
    <property type="entry name" value="C2 domain"/>
    <property type="match status" value="2"/>
</dbReference>
<evidence type="ECO:0000256" key="5">
    <source>
        <dbReference type="ARBA" id="ARBA00023136"/>
    </source>
</evidence>
<dbReference type="UniPathway" id="UPA00558">
    <property type="reaction ID" value="UER00616"/>
</dbReference>
<dbReference type="InterPro" id="IPR035892">
    <property type="entry name" value="C2_domain_sf"/>
</dbReference>
<dbReference type="AlphaFoldDB" id="G0V709"/>
<keyword evidence="7 11" id="KW-0594">Phospholipid biosynthesis</keyword>
<feature type="active site" description="Charge relay system; for autoendoproteolytic cleavage activity" evidence="11">
    <location>
        <position position="1015"/>
    </location>
</feature>
<dbReference type="InParanoid" id="G0V709"/>
<evidence type="ECO:0000256" key="10">
    <source>
        <dbReference type="ARBA" id="ARBA00023317"/>
    </source>
</evidence>
<dbReference type="PROSITE" id="PS50004">
    <property type="entry name" value="C2"/>
    <property type="match status" value="1"/>
</dbReference>
<reference key="2">
    <citation type="submission" date="2011-08" db="EMBL/GenBank/DDBJ databases">
        <title>Genome sequence of Naumovozyma castellii.</title>
        <authorList>
            <person name="Gordon J.L."/>
            <person name="Armisen D."/>
            <person name="Proux-Wera E."/>
            <person name="OhEigeartaigh S.S."/>
            <person name="Byrne K.P."/>
            <person name="Wolfe K.H."/>
        </authorList>
    </citation>
    <scope>NUCLEOTIDE SEQUENCE</scope>
    <source>
        <strain>Type strain:CBS 4309</strain>
    </source>
</reference>
<dbReference type="GO" id="GO:0016540">
    <property type="term" value="P:protein autoprocessing"/>
    <property type="evidence" value="ECO:0007669"/>
    <property type="project" value="UniProtKB-UniRule"/>
</dbReference>
<dbReference type="STRING" id="1064592.G0V709"/>
<comment type="similarity">
    <text evidence="11">Belongs to the phosphatidylserine decarboxylase family. PSD-B subfamily. Eukaryotic type II sub-subfamily.</text>
</comment>
<dbReference type="InterPro" id="IPR000008">
    <property type="entry name" value="C2_dom"/>
</dbReference>
<gene>
    <name evidence="14" type="primary">NCAS0A06990</name>
    <name evidence="11" type="synonym">PSD2</name>
    <name evidence="14" type="ordered locus">NCAS_0A06990</name>
</gene>
<dbReference type="GO" id="GO:0000139">
    <property type="term" value="C:Golgi membrane"/>
    <property type="evidence" value="ECO:0007669"/>
    <property type="project" value="UniProtKB-SubCell"/>
</dbReference>
<keyword evidence="15" id="KW-1185">Reference proteome</keyword>
<comment type="subunit">
    <text evidence="11">Heterodimer of a large membrane-associated beta subunit and a small pyruvoyl-containing alpha subunit. Interacts with pstB2. This interaction may be a means to structurally tether the donor membrane (ER) harboring PstB2 to acceptor membranes (Golgi/endosomes) harboring PSD2 during PtdSer transport to the site of PtdEtn synthesis.</text>
</comment>
<keyword evidence="2 11" id="KW-0444">Lipid biosynthesis</keyword>
<dbReference type="EC" id="4.1.1.65" evidence="11"/>
<evidence type="ECO:0000256" key="12">
    <source>
        <dbReference type="SAM" id="MobiDB-lite"/>
    </source>
</evidence>
<feature type="active site" description="Schiff-base intermediate with substrate; via pyruvic acid; for decarboxylase activity" evidence="11">
    <location>
        <position position="1015"/>
    </location>
</feature>
<keyword evidence="9 11" id="KW-1208">Phospholipid metabolism</keyword>
<feature type="chain" id="PRO_5023485400" description="Phosphatidylserine decarboxylase 2 alpha chain" evidence="11">
    <location>
        <begin position="1015"/>
        <end position="1126"/>
    </location>
</feature>
<dbReference type="Pfam" id="PF02666">
    <property type="entry name" value="PS_Dcarbxylase"/>
    <property type="match status" value="1"/>
</dbReference>
<dbReference type="EMBL" id="HE576752">
    <property type="protein sequence ID" value="CCC67257.1"/>
    <property type="molecule type" value="Genomic_DNA"/>
</dbReference>
<dbReference type="GO" id="GO:0005795">
    <property type="term" value="C:Golgi stack"/>
    <property type="evidence" value="ECO:0007669"/>
    <property type="project" value="UniProtKB-UniRule"/>
</dbReference>
<evidence type="ECO:0000313" key="15">
    <source>
        <dbReference type="Proteomes" id="UP000001640"/>
    </source>
</evidence>
<feature type="active site" description="Charge relay system; for autoendoproteolytic cleavage activity" evidence="11">
    <location>
        <position position="871"/>
    </location>
</feature>
<feature type="region of interest" description="Disordered" evidence="12">
    <location>
        <begin position="119"/>
        <end position="150"/>
    </location>
</feature>
<dbReference type="Proteomes" id="UP000001640">
    <property type="component" value="Chromosome 1"/>
</dbReference>
<sequence>MRFIGHRGKHQSDNANLTLKIDVIQAQNIDVINKFDCNPICFVTTNTYYHNKTNKLKNSNTKWNQILKLKLPKNPKSEWLRVVIYDALPTMAPYSHSTSATATSMALNSPSISAASLNTMTSPSGSGRVKNIYNSSNGSPSPSGWDSPSFRNRYNFDDQEELNSSKTNNYLYLGEVRLSFFDIFKKKDTTTSYNFDVHPAWYPVYDRKRKTAMANDRIGEIQLGFKLESNSKKIPVFQSFNEWKNQLENNLENKKYMHDVTSSQTSLVNPKLSELVNNDARKVVSESDLAGSRTDSSSSSDVVSITSHPDLIVDEEDLDVEYDILSVVSSNNDLKNIDDGEDAIDLNLEENDEITKDDLFDIKEKGFDLQSMVTVLDEYDVVTPNSSNSATEGVGNIYESFNNFSEGTDDEEMEDTTDISFDSIGNTLLHLKKRTRMKKAKRSMSISSHHPSMNFHISKRIHASGVLYIKFDNIENLPPMKNKISRTTYIMDPFLITTFGRRVFKTSCKKHVLNPTFNEYAAFEVYPTETNHGFYFKVMDKDSFSYNDEVAECTLSWIDMMKEQGDACTWKTYKLPLKITSDSAPKDRKEAVLTIEMQFVPYNQLKENFWQKSVPNGAKKETFDIIELILFFERLGSFTDQDAVDFFKHFGKVAWTGDTITRQQLIEGLQSWNKSIDFRNVWRCPRCLKSCKATRPSRNSKLVLENDLITHFAICTFSGNHKLRKVSYVSTAFASKRWFSKMLIKLTYGNYVLGSNNANILVEDRDTGVIIDEKISAHVKLGMRVIYNGKGTESKKFKNLLKTMSVRQGKKFDSPSSIKNIEPFIKFHSLDLSQCEEVEFKTFNEFFYRKLKAGSRTPEGDNDTVLVSPADSRCAMFSSVHKSKEIWVKGDKFSISRLTRGFHSEVFNDKSCSLGIFRLAPQDYHRFHSPCNGKIGKPIYIEGEYYTVNPMAVRSSLDVFGENVRVIIPIKTPQFGTLLLIAVGAMMVGSIVLTLNEGDVVKRGQEVGYFKFGGSTIILVVPSKSVIFDSDLLKNSLEGIETLVKVGMSIGHSPESLEYRRQRVKIKNSKQLEQIKRSITVTEENAEDIGNVPWQYRALEKFIEHDPLDSLGTSDYDDDEKSASVP</sequence>
<keyword evidence="11" id="KW-0333">Golgi apparatus</keyword>
<dbReference type="GO" id="GO:0004609">
    <property type="term" value="F:phosphatidylserine decarboxylase activity"/>
    <property type="evidence" value="ECO:0007669"/>
    <property type="project" value="UniProtKB-UniRule"/>
</dbReference>